<name>A0A412TXW0_9BACT</name>
<sequence>MKKIFRYMMLAGFLFCLGCNDWLDVNPKTESREEVQYSTESGFKDVLTGVYIQLASENLYGKQMTMNFTELLAQHWATTAFDASAEHYIRTYDFTQSKAETVNTTIWKQYFEAIANLNNLLVRLEDKKEILSPVNYKLLKGEALGLRGFLHLDILRLWGPVPGVASSSEEAIPYVTEMTKDLGRLLSLPYNQVVGYILRDLNDAEELLQDDPITGYSMTYLNNPANAKQGELEDEWHYYRQNRFNLYAVKATKARYYLWIGEKEKAGAYANEVITALNPDGSEKFRLAQESDAVAGDLTFTTEHIFSLHNPLLEKIVAPIFVDYEALTQNEKKLALAYESTLHPDDIRFKGNRFWEKRSQPNNLGSAKMYFKKYWQTESTNSGYLQLVPVIRLAELYFIAIECATSAESNRLFHKFRIARNMSASIDNSLTDETALYNRLETEYRKEFYGEGQMFYFFKRNNNPLLTWPEVMTMSAEKYRIPKPEGQIIFE</sequence>
<reference evidence="2 3" key="1">
    <citation type="submission" date="2018-08" db="EMBL/GenBank/DDBJ databases">
        <title>A genome reference for cultivated species of the human gut microbiota.</title>
        <authorList>
            <person name="Zou Y."/>
            <person name="Xue W."/>
            <person name="Luo G."/>
        </authorList>
    </citation>
    <scope>NUCLEOTIDE SEQUENCE [LARGE SCALE GENOMIC DNA]</scope>
    <source>
        <strain evidence="2 3">AF16-14</strain>
    </source>
</reference>
<evidence type="ECO:0000313" key="3">
    <source>
        <dbReference type="Proteomes" id="UP000284243"/>
    </source>
</evidence>
<evidence type="ECO:0000313" key="2">
    <source>
        <dbReference type="EMBL" id="RGU58654.1"/>
    </source>
</evidence>
<dbReference type="Pfam" id="PF14322">
    <property type="entry name" value="SusD-like_3"/>
    <property type="match status" value="1"/>
</dbReference>
<gene>
    <name evidence="2" type="ORF">DWW57_02785</name>
</gene>
<dbReference type="InterPro" id="IPR033985">
    <property type="entry name" value="SusD-like_N"/>
</dbReference>
<dbReference type="AlphaFoldDB" id="A0A412TXW0"/>
<comment type="caution">
    <text evidence="2">The sequence shown here is derived from an EMBL/GenBank/DDBJ whole genome shotgun (WGS) entry which is preliminary data.</text>
</comment>
<accession>A0A412TXW0</accession>
<dbReference type="Gene3D" id="1.25.40.390">
    <property type="match status" value="2"/>
</dbReference>
<organism evidence="2 3">
    <name type="scientific">Odoribacter splanchnicus</name>
    <dbReference type="NCBI Taxonomy" id="28118"/>
    <lineage>
        <taxon>Bacteria</taxon>
        <taxon>Pseudomonadati</taxon>
        <taxon>Bacteroidota</taxon>
        <taxon>Bacteroidia</taxon>
        <taxon>Bacteroidales</taxon>
        <taxon>Odoribacteraceae</taxon>
        <taxon>Odoribacter</taxon>
    </lineage>
</organism>
<protein>
    <submittedName>
        <fullName evidence="2">RagB/SusD family nutrient uptake outer membrane protein</fullName>
    </submittedName>
</protein>
<dbReference type="Proteomes" id="UP000284243">
    <property type="component" value="Unassembled WGS sequence"/>
</dbReference>
<dbReference type="RefSeq" id="WP_113027996.1">
    <property type="nucleotide sequence ID" value="NZ_JADMUD010000007.1"/>
</dbReference>
<evidence type="ECO:0000259" key="1">
    <source>
        <dbReference type="Pfam" id="PF14322"/>
    </source>
</evidence>
<dbReference type="EMBL" id="QRYC01000002">
    <property type="protein sequence ID" value="RGU58654.1"/>
    <property type="molecule type" value="Genomic_DNA"/>
</dbReference>
<proteinExistence type="predicted"/>
<dbReference type="SUPFAM" id="SSF48452">
    <property type="entry name" value="TPR-like"/>
    <property type="match status" value="1"/>
</dbReference>
<dbReference type="InterPro" id="IPR011990">
    <property type="entry name" value="TPR-like_helical_dom_sf"/>
</dbReference>
<feature type="domain" description="SusD-like N-terminal" evidence="1">
    <location>
        <begin position="21"/>
        <end position="212"/>
    </location>
</feature>